<keyword evidence="3 8" id="KW-0812">Transmembrane</keyword>
<dbReference type="PANTHER" id="PTHR24221:SF402">
    <property type="entry name" value="IRON-SULFUR CLUSTERS TRANSPORTER ABCB7, MITOCHONDRIAL"/>
    <property type="match status" value="1"/>
</dbReference>
<evidence type="ECO:0000256" key="2">
    <source>
        <dbReference type="ARBA" id="ARBA00022448"/>
    </source>
</evidence>
<evidence type="ECO:0000256" key="4">
    <source>
        <dbReference type="ARBA" id="ARBA00022741"/>
    </source>
</evidence>
<dbReference type="EMBL" id="BOPV01000001">
    <property type="protein sequence ID" value="GIL40324.1"/>
    <property type="molecule type" value="Genomic_DNA"/>
</dbReference>
<evidence type="ECO:0000256" key="3">
    <source>
        <dbReference type="ARBA" id="ARBA00022692"/>
    </source>
</evidence>
<dbReference type="Gene3D" id="3.40.50.300">
    <property type="entry name" value="P-loop containing nucleotide triphosphate hydrolases"/>
    <property type="match status" value="1"/>
</dbReference>
<dbReference type="Proteomes" id="UP000681075">
    <property type="component" value="Unassembled WGS sequence"/>
</dbReference>
<comment type="subcellular location">
    <subcellularLocation>
        <location evidence="1">Cell membrane</location>
        <topology evidence="1">Multi-pass membrane protein</topology>
    </subcellularLocation>
</comment>
<keyword evidence="4" id="KW-0547">Nucleotide-binding</keyword>
<evidence type="ECO:0000256" key="8">
    <source>
        <dbReference type="SAM" id="Phobius"/>
    </source>
</evidence>
<evidence type="ECO:0000259" key="9">
    <source>
        <dbReference type="PROSITE" id="PS50893"/>
    </source>
</evidence>
<keyword evidence="6 8" id="KW-1133">Transmembrane helix</keyword>
<dbReference type="FunFam" id="3.40.50.300:FF:000186">
    <property type="entry name" value="ATP-binding cassette sub-family B member 7, mitochondrial"/>
    <property type="match status" value="1"/>
</dbReference>
<feature type="transmembrane region" description="Helical" evidence="8">
    <location>
        <begin position="181"/>
        <end position="200"/>
    </location>
</feature>
<dbReference type="InterPro" id="IPR011527">
    <property type="entry name" value="ABC1_TM_dom"/>
</dbReference>
<evidence type="ECO:0000313" key="12">
    <source>
        <dbReference type="Proteomes" id="UP000681075"/>
    </source>
</evidence>
<dbReference type="GO" id="GO:0016887">
    <property type="term" value="F:ATP hydrolysis activity"/>
    <property type="evidence" value="ECO:0007669"/>
    <property type="project" value="InterPro"/>
</dbReference>
<comment type="caution">
    <text evidence="11">The sequence shown here is derived from an EMBL/GenBank/DDBJ whole genome shotgun (WGS) entry which is preliminary data.</text>
</comment>
<evidence type="ECO:0000313" key="11">
    <source>
        <dbReference type="EMBL" id="GIL40324.1"/>
    </source>
</evidence>
<keyword evidence="7 8" id="KW-0472">Membrane</keyword>
<accession>A0A8S8XCA7</accession>
<feature type="domain" description="ABC transmembrane type-1" evidence="10">
    <location>
        <begin position="39"/>
        <end position="324"/>
    </location>
</feature>
<dbReference type="Pfam" id="PF00005">
    <property type="entry name" value="ABC_tran"/>
    <property type="match status" value="1"/>
</dbReference>
<gene>
    <name evidence="11" type="ORF">TMPK1_25610</name>
</gene>
<evidence type="ECO:0000256" key="7">
    <source>
        <dbReference type="ARBA" id="ARBA00023136"/>
    </source>
</evidence>
<dbReference type="SUPFAM" id="SSF52540">
    <property type="entry name" value="P-loop containing nucleoside triphosphate hydrolases"/>
    <property type="match status" value="1"/>
</dbReference>
<dbReference type="InterPro" id="IPR027417">
    <property type="entry name" value="P-loop_NTPase"/>
</dbReference>
<dbReference type="SUPFAM" id="SSF90123">
    <property type="entry name" value="ABC transporter transmembrane region"/>
    <property type="match status" value="1"/>
</dbReference>
<dbReference type="PROSITE" id="PS50929">
    <property type="entry name" value="ABC_TM1F"/>
    <property type="match status" value="1"/>
</dbReference>
<evidence type="ECO:0000256" key="5">
    <source>
        <dbReference type="ARBA" id="ARBA00022840"/>
    </source>
</evidence>
<reference evidence="11" key="1">
    <citation type="submission" date="2021-02" db="EMBL/GenBank/DDBJ databases">
        <title>Genome sequence of Rhodospirillales sp. strain TMPK1 isolated from soil.</title>
        <authorList>
            <person name="Nakai R."/>
            <person name="Kusada H."/>
            <person name="Tamaki H."/>
        </authorList>
    </citation>
    <scope>NUCLEOTIDE SEQUENCE</scope>
    <source>
        <strain evidence="11">TMPK1</strain>
    </source>
</reference>
<dbReference type="InterPro" id="IPR036640">
    <property type="entry name" value="ABC1_TM_sf"/>
</dbReference>
<dbReference type="GO" id="GO:0005886">
    <property type="term" value="C:plasma membrane"/>
    <property type="evidence" value="ECO:0007669"/>
    <property type="project" value="UniProtKB-SubCell"/>
</dbReference>
<organism evidence="11 12">
    <name type="scientific">Roseiterribacter gracilis</name>
    <dbReference type="NCBI Taxonomy" id="2812848"/>
    <lineage>
        <taxon>Bacteria</taxon>
        <taxon>Pseudomonadati</taxon>
        <taxon>Pseudomonadota</taxon>
        <taxon>Alphaproteobacteria</taxon>
        <taxon>Rhodospirillales</taxon>
        <taxon>Roseiterribacteraceae</taxon>
        <taxon>Roseiterribacter</taxon>
    </lineage>
</organism>
<evidence type="ECO:0000259" key="10">
    <source>
        <dbReference type="PROSITE" id="PS50929"/>
    </source>
</evidence>
<keyword evidence="5 11" id="KW-0067">ATP-binding</keyword>
<feature type="transmembrane region" description="Helical" evidence="8">
    <location>
        <begin position="300"/>
        <end position="322"/>
    </location>
</feature>
<dbReference type="InterPro" id="IPR039421">
    <property type="entry name" value="Type_1_exporter"/>
</dbReference>
<name>A0A8S8XCA7_9PROT</name>
<feature type="transmembrane region" description="Helical" evidence="8">
    <location>
        <begin position="151"/>
        <end position="175"/>
    </location>
</feature>
<proteinExistence type="predicted"/>
<dbReference type="RefSeq" id="WP_420243425.1">
    <property type="nucleotide sequence ID" value="NZ_BOPV01000001.1"/>
</dbReference>
<dbReference type="Pfam" id="PF00664">
    <property type="entry name" value="ABC_membrane"/>
    <property type="match status" value="1"/>
</dbReference>
<dbReference type="GO" id="GO:0140359">
    <property type="term" value="F:ABC-type transporter activity"/>
    <property type="evidence" value="ECO:0007669"/>
    <property type="project" value="InterPro"/>
</dbReference>
<feature type="transmembrane region" description="Helical" evidence="8">
    <location>
        <begin position="72"/>
        <end position="93"/>
    </location>
</feature>
<dbReference type="InterPro" id="IPR003593">
    <property type="entry name" value="AAA+_ATPase"/>
</dbReference>
<dbReference type="CDD" id="cd18582">
    <property type="entry name" value="ABC_6TM_ATM1_ABCB7"/>
    <property type="match status" value="1"/>
</dbReference>
<feature type="domain" description="ABC transporter" evidence="9">
    <location>
        <begin position="358"/>
        <end position="592"/>
    </location>
</feature>
<feature type="transmembrane region" description="Helical" evidence="8">
    <location>
        <begin position="38"/>
        <end position="60"/>
    </location>
</feature>
<dbReference type="PANTHER" id="PTHR24221">
    <property type="entry name" value="ATP-BINDING CASSETTE SUB-FAMILY B"/>
    <property type="match status" value="1"/>
</dbReference>
<dbReference type="PROSITE" id="PS00211">
    <property type="entry name" value="ABC_TRANSPORTER_1"/>
    <property type="match status" value="1"/>
</dbReference>
<evidence type="ECO:0000256" key="6">
    <source>
        <dbReference type="ARBA" id="ARBA00022989"/>
    </source>
</evidence>
<dbReference type="InterPro" id="IPR003439">
    <property type="entry name" value="ABC_transporter-like_ATP-bd"/>
</dbReference>
<keyword evidence="12" id="KW-1185">Reference proteome</keyword>
<dbReference type="CDD" id="cd03253">
    <property type="entry name" value="ABCC_ATM1_transporter"/>
    <property type="match status" value="1"/>
</dbReference>
<keyword evidence="2" id="KW-0813">Transport</keyword>
<dbReference type="InterPro" id="IPR017871">
    <property type="entry name" value="ABC_transporter-like_CS"/>
</dbReference>
<dbReference type="SMART" id="SM00382">
    <property type="entry name" value="AAA"/>
    <property type="match status" value="1"/>
</dbReference>
<dbReference type="Gene3D" id="1.20.1560.10">
    <property type="entry name" value="ABC transporter type 1, transmembrane domain"/>
    <property type="match status" value="1"/>
</dbReference>
<feature type="transmembrane region" description="Helical" evidence="8">
    <location>
        <begin position="263"/>
        <end position="288"/>
    </location>
</feature>
<protein>
    <submittedName>
        <fullName evidence="11">ABC transporter ATP-binding protein</fullName>
    </submittedName>
</protein>
<evidence type="ECO:0000256" key="1">
    <source>
        <dbReference type="ARBA" id="ARBA00004651"/>
    </source>
</evidence>
<sequence length="620" mass="68006">MTPPITPPPEKSSGDLRTIRSLLPYLWPANEPGLRLRVVLAVFCLLLAKAANVTIPLVYGRAVDALSPGREHLALLPLTIILGYGLARLSAALFDQLRSAVFQHVAQRAIRRVALTVFRHLHALSLRFHVERQTGGLSRSIERGTNAIDNILSFALFNVVPTLVELALAAGILWHLFGVNYAIATVATVGIYIFYTIKVANWRMSIRRAMNESDSAANTKAIDSLLNAETVKYFVAEEHEARRYDEALAKYERHAVRTQTSLAWLNIGQSFIIALGLTVVMTMSAYAIEAGEMSVGDFVLVNTYLLQLAAPLGVFGWVYSSLKQGLVDMEKMFELLRVDREVADKPGAQPLQVRGGEVAFENIRFGYDPRREILHGVSFRVPAGKTLAIVGPTGAGKSTISRLLFRFYDAADGRVTIDGQDVRDVTQTSVRGAIGIVPQDTVLFNDTIYYNIAYGRPGATKEAIEHAARMAEIHDFVMTLPDGYETKVGERGLKLSGGEKQRVAIARALLKDPPIMLFDEATSALDTATERGIQANLRAASSGRTTLIIAHRLSTVIDADEIVVLEKGRVAERGTFDQLRAADGIFATMWAKQQEQQNLAAQSAAPGFQLEGEIREPLRG</sequence>
<dbReference type="GO" id="GO:0005524">
    <property type="term" value="F:ATP binding"/>
    <property type="evidence" value="ECO:0007669"/>
    <property type="project" value="UniProtKB-KW"/>
</dbReference>
<dbReference type="PROSITE" id="PS50893">
    <property type="entry name" value="ABC_TRANSPORTER_2"/>
    <property type="match status" value="1"/>
</dbReference>
<dbReference type="AlphaFoldDB" id="A0A8S8XCA7"/>
<dbReference type="GO" id="GO:0006879">
    <property type="term" value="P:intracellular iron ion homeostasis"/>
    <property type="evidence" value="ECO:0007669"/>
    <property type="project" value="TreeGrafter"/>
</dbReference>